<dbReference type="Proteomes" id="UP001236239">
    <property type="component" value="Unassembled WGS sequence"/>
</dbReference>
<protein>
    <submittedName>
        <fullName evidence="4">Excalibur calcium-binding domain-containing protein</fullName>
    </submittedName>
</protein>
<name>A0AAJ6P0Z3_9PAST</name>
<evidence type="ECO:0000256" key="1">
    <source>
        <dbReference type="SAM" id="MobiDB-lite"/>
    </source>
</evidence>
<reference evidence="4" key="1">
    <citation type="journal article" date="2023" name="Front. Microbiol.">
        <title>Phylogeography and host specificity of Pasteurellaceae pathogenic to sea-farmed fish in the north-east Atlantic.</title>
        <authorList>
            <person name="Gulla S."/>
            <person name="Colquhoun D.J."/>
            <person name="Olsen A.B."/>
            <person name="Spilsberg B."/>
            <person name="Lagesen K."/>
            <person name="Aakesson C.P."/>
            <person name="Strom S."/>
            <person name="Manji F."/>
            <person name="Birkbeck T.H."/>
            <person name="Nilsen H.K."/>
        </authorList>
    </citation>
    <scope>NUCLEOTIDE SEQUENCE</scope>
    <source>
        <strain evidence="4">TW16_20</strain>
    </source>
</reference>
<organism evidence="4 5">
    <name type="scientific">Phocoenobacter skyensis</name>
    <dbReference type="NCBI Taxonomy" id="97481"/>
    <lineage>
        <taxon>Bacteria</taxon>
        <taxon>Pseudomonadati</taxon>
        <taxon>Pseudomonadota</taxon>
        <taxon>Gammaproteobacteria</taxon>
        <taxon>Pasteurellales</taxon>
        <taxon>Pasteurellaceae</taxon>
        <taxon>Phocoenobacter</taxon>
    </lineage>
</organism>
<feature type="compositionally biased region" description="Basic residues" evidence="1">
    <location>
        <begin position="73"/>
        <end position="86"/>
    </location>
</feature>
<comment type="caution">
    <text evidence="4">The sequence shown here is derived from an EMBL/GenBank/DDBJ whole genome shotgun (WGS) entry which is preliminary data.</text>
</comment>
<gene>
    <name evidence="4" type="ORF">QJU93_07235</name>
</gene>
<dbReference type="PROSITE" id="PS51257">
    <property type="entry name" value="PROKAR_LIPOPROTEIN"/>
    <property type="match status" value="1"/>
</dbReference>
<evidence type="ECO:0000259" key="3">
    <source>
        <dbReference type="Pfam" id="PF05901"/>
    </source>
</evidence>
<feature type="region of interest" description="Disordered" evidence="1">
    <location>
        <begin position="64"/>
        <end position="86"/>
    </location>
</feature>
<evidence type="ECO:0000256" key="2">
    <source>
        <dbReference type="SAM" id="SignalP"/>
    </source>
</evidence>
<evidence type="ECO:0000313" key="4">
    <source>
        <dbReference type="EMBL" id="MDP8173149.1"/>
    </source>
</evidence>
<keyword evidence="2" id="KW-0732">Signal</keyword>
<proteinExistence type="predicted"/>
<dbReference type="InterPro" id="IPR008613">
    <property type="entry name" value="Excalibur_Ca-bd_domain"/>
</dbReference>
<feature type="signal peptide" evidence="2">
    <location>
        <begin position="1"/>
        <end position="19"/>
    </location>
</feature>
<accession>A0AAJ6P0Z3</accession>
<feature type="domain" description="Excalibur calcium-binding" evidence="3">
    <location>
        <begin position="25"/>
        <end position="59"/>
    </location>
</feature>
<dbReference type="EMBL" id="JASAYQ010000011">
    <property type="protein sequence ID" value="MDP8173149.1"/>
    <property type="molecule type" value="Genomic_DNA"/>
</dbReference>
<sequence>MKKQFLILTLAIFSVSAFAYSCGDKKYCKQMSSCSEVVYYLKQCGITRLDRDKDGIPCEKICGKNGQNMPKAKSSKKKGKKAGKNK</sequence>
<dbReference type="AlphaFoldDB" id="A0AAJ6P0Z3"/>
<evidence type="ECO:0000313" key="5">
    <source>
        <dbReference type="Proteomes" id="UP001236239"/>
    </source>
</evidence>
<dbReference type="RefSeq" id="WP_306384726.1">
    <property type="nucleotide sequence ID" value="NZ_JASAYN010000006.1"/>
</dbReference>
<dbReference type="Pfam" id="PF05901">
    <property type="entry name" value="Excalibur"/>
    <property type="match status" value="1"/>
</dbReference>
<feature type="chain" id="PRO_5042476393" evidence="2">
    <location>
        <begin position="20"/>
        <end position="86"/>
    </location>
</feature>